<evidence type="ECO:0000313" key="1">
    <source>
        <dbReference type="EMBL" id="KFL36265.1"/>
    </source>
</evidence>
<dbReference type="CDD" id="cd15482">
    <property type="entry name" value="Sialidase_non-viral"/>
    <property type="match status" value="1"/>
</dbReference>
<comment type="caution">
    <text evidence="1">The sequence shown here is derived from an EMBL/GenBank/DDBJ whole genome shotgun (WGS) entry which is preliminary data.</text>
</comment>
<organism evidence="1 2">
    <name type="scientific">Arenimonas donghaensis DSM 18148 = HO3-R19</name>
    <dbReference type="NCBI Taxonomy" id="1121014"/>
    <lineage>
        <taxon>Bacteria</taxon>
        <taxon>Pseudomonadati</taxon>
        <taxon>Pseudomonadota</taxon>
        <taxon>Gammaproteobacteria</taxon>
        <taxon>Lysobacterales</taxon>
        <taxon>Lysobacteraceae</taxon>
        <taxon>Arenimonas</taxon>
    </lineage>
</organism>
<proteinExistence type="predicted"/>
<dbReference type="PATRIC" id="fig|1121014.3.peg.1905"/>
<dbReference type="EMBL" id="AVCJ01000023">
    <property type="protein sequence ID" value="KFL36265.1"/>
    <property type="molecule type" value="Genomic_DNA"/>
</dbReference>
<evidence type="ECO:0000313" key="2">
    <source>
        <dbReference type="Proteomes" id="UP000029085"/>
    </source>
</evidence>
<dbReference type="InterPro" id="IPR052025">
    <property type="entry name" value="Xyloglucanase_GH74"/>
</dbReference>
<dbReference type="RefSeq" id="WP_034224310.1">
    <property type="nucleotide sequence ID" value="NZ_AVCJ01000023.1"/>
</dbReference>
<keyword evidence="2" id="KW-1185">Reference proteome</keyword>
<gene>
    <name evidence="1" type="ORF">N788_05080</name>
</gene>
<accession>A0A087MHB2</accession>
<dbReference type="PANTHER" id="PTHR43739">
    <property type="entry name" value="XYLOGLUCANASE (EUROFUNG)"/>
    <property type="match status" value="1"/>
</dbReference>
<dbReference type="OrthoDB" id="5711096at2"/>
<reference evidence="1 2" key="2">
    <citation type="journal article" date="2015" name="Stand. Genomic Sci.">
        <title>High quality draft genomic sequence of Arenimonas donghaensis DSM 18148(T).</title>
        <authorList>
            <person name="Chen F."/>
            <person name="Wang H."/>
            <person name="Cao Y."/>
            <person name="Li X."/>
            <person name="Wang G."/>
        </authorList>
    </citation>
    <scope>NUCLEOTIDE SEQUENCE [LARGE SCALE GENOMIC DNA]</scope>
    <source>
        <strain evidence="1 2">HO3-R19</strain>
    </source>
</reference>
<dbReference type="SUPFAM" id="SSF110296">
    <property type="entry name" value="Oligoxyloglucan reducing end-specific cellobiohydrolase"/>
    <property type="match status" value="1"/>
</dbReference>
<dbReference type="InterPro" id="IPR015943">
    <property type="entry name" value="WD40/YVTN_repeat-like_dom_sf"/>
</dbReference>
<dbReference type="AlphaFoldDB" id="A0A087MHB2"/>
<dbReference type="PANTHER" id="PTHR43739:SF5">
    <property type="entry name" value="EXO-ALPHA-SIALIDASE"/>
    <property type="match status" value="1"/>
</dbReference>
<dbReference type="GO" id="GO:0010411">
    <property type="term" value="P:xyloglucan metabolic process"/>
    <property type="evidence" value="ECO:0007669"/>
    <property type="project" value="TreeGrafter"/>
</dbReference>
<name>A0A087MHB2_9GAMM</name>
<evidence type="ECO:0008006" key="3">
    <source>
        <dbReference type="Google" id="ProtNLM"/>
    </source>
</evidence>
<dbReference type="Proteomes" id="UP000029085">
    <property type="component" value="Unassembled WGS sequence"/>
</dbReference>
<sequence>MSDTLLVSTRKGLFVLERGDGGWAIDHVAFLGDKVALALADARDGTWYAALDLGHFGAKLQRSTDRGRSWTEVAVPAYGPGDTVATGDGKPPKPATLELIWSLETGGADQPGRLWAGTLPGGLFRSDDRGESWQLVRALWDRPERDGWFGGGYDVPGIHSVCVDPRDSRCLRVAVSCGGVWRSDDDGDSWRVTCEGMFADYMPPDRRFDPAIQDPHRMVQCAGAPDTLWVQHHNGVFRSDDGGGSWRDVPQVRPSVFGFAVGVHPREPGTAWFVPAIKDERRVPVDGRLVVARTRDGGNSFEVLDQGLPAHPAYDLVYRHGLAVDGSGERLAIGSTTGGLWTSDDQGDHWRALPARMPPVHAVTFA</sequence>
<protein>
    <recommendedName>
        <fullName evidence="3">Sialidase</fullName>
    </recommendedName>
</protein>
<dbReference type="Gene3D" id="2.130.10.10">
    <property type="entry name" value="YVTN repeat-like/Quinoprotein amine dehydrogenase"/>
    <property type="match status" value="1"/>
</dbReference>
<reference evidence="2" key="1">
    <citation type="submission" date="2013-08" db="EMBL/GenBank/DDBJ databases">
        <title>Genome sequencing of Arenimonas donghaensis.</title>
        <authorList>
            <person name="Chen F."/>
            <person name="Wang G."/>
        </authorList>
    </citation>
    <scope>NUCLEOTIDE SEQUENCE [LARGE SCALE GENOMIC DNA]</scope>
    <source>
        <strain evidence="2">HO3-R19</strain>
    </source>
</reference>
<dbReference type="STRING" id="1121014.N788_05080"/>